<dbReference type="OrthoDB" id="205962at2759"/>
<protein>
    <recommendedName>
        <fullName evidence="3">K Homology domain-containing protein</fullName>
    </recommendedName>
</protein>
<dbReference type="SMART" id="SM00322">
    <property type="entry name" value="KH"/>
    <property type="match status" value="2"/>
</dbReference>
<evidence type="ECO:0000256" key="2">
    <source>
        <dbReference type="SAM" id="MobiDB-lite"/>
    </source>
</evidence>
<name>A0A9W7LB18_9STRA</name>
<dbReference type="Proteomes" id="UP001165065">
    <property type="component" value="Unassembled WGS sequence"/>
</dbReference>
<dbReference type="GO" id="GO:0045944">
    <property type="term" value="P:positive regulation of transcription by RNA polymerase II"/>
    <property type="evidence" value="ECO:0007669"/>
    <property type="project" value="TreeGrafter"/>
</dbReference>
<feature type="region of interest" description="Disordered" evidence="2">
    <location>
        <begin position="109"/>
        <end position="143"/>
    </location>
</feature>
<dbReference type="PANTHER" id="PTHR46007">
    <property type="entry name" value="MEDIATOR OF RNA POLYMERASE II TRANSCRIPTION SUBUNIT 12"/>
    <property type="match status" value="1"/>
</dbReference>
<dbReference type="InterPro" id="IPR004088">
    <property type="entry name" value="KH_dom_type_1"/>
</dbReference>
<evidence type="ECO:0000313" key="4">
    <source>
        <dbReference type="EMBL" id="GMI44545.1"/>
    </source>
</evidence>
<dbReference type="InterPro" id="IPR004087">
    <property type="entry name" value="KH_dom"/>
</dbReference>
<feature type="compositionally biased region" description="Gly residues" evidence="2">
    <location>
        <begin position="229"/>
        <end position="243"/>
    </location>
</feature>
<keyword evidence="1" id="KW-0694">RNA-binding</keyword>
<keyword evidence="5" id="KW-1185">Reference proteome</keyword>
<dbReference type="Gene3D" id="3.30.1370.10">
    <property type="entry name" value="K Homology domain, type 1"/>
    <property type="match status" value="2"/>
</dbReference>
<dbReference type="GO" id="GO:0016592">
    <property type="term" value="C:mediator complex"/>
    <property type="evidence" value="ECO:0007669"/>
    <property type="project" value="TreeGrafter"/>
</dbReference>
<feature type="domain" description="K Homology" evidence="3">
    <location>
        <begin position="180"/>
        <end position="287"/>
    </location>
</feature>
<evidence type="ECO:0000259" key="3">
    <source>
        <dbReference type="SMART" id="SM00322"/>
    </source>
</evidence>
<proteinExistence type="predicted"/>
<dbReference type="AlphaFoldDB" id="A0A9W7LB18"/>
<dbReference type="SUPFAM" id="SSF54791">
    <property type="entry name" value="Eukaryotic type KH-domain (KH-domain type I)"/>
    <property type="match status" value="2"/>
</dbReference>
<sequence length="329" mass="34851">MMRKKGPSTPISIYDPTSSALLTSVPSLHPLSPKSPPLLNNCTLAIYIPTDAVSAIIGRRGATIAGIQDRAVIAGMRDLVTGITEQGGKVVERDKHEYMTPCRVTIPSVPNQQQQQQQQSQQQPQQQPQQQQQQQQQVVPGPSPVSVGDLWTPCVVRGEPSCCFSVYRSLVTLLGPTDVDGCVLEVPLMRNRHATIIGSKGSTIRKLSADCDVRIAVPGKDEFLESLAGVGGQGGGGGGGGEGGRGHSPPPGQVSGHRGKREIACVTMEGRGEDVERCLYGMLTMIDEGVRKHEMEKERIRIQAGMGGGGMGINGGRGGWGMGGRGMGR</sequence>
<feature type="region of interest" description="Disordered" evidence="2">
    <location>
        <begin position="229"/>
        <end position="259"/>
    </location>
</feature>
<dbReference type="GO" id="GO:0003713">
    <property type="term" value="F:transcription coactivator activity"/>
    <property type="evidence" value="ECO:0007669"/>
    <property type="project" value="TreeGrafter"/>
</dbReference>
<dbReference type="CDD" id="cd00105">
    <property type="entry name" value="KH-I"/>
    <property type="match status" value="1"/>
</dbReference>
<dbReference type="PANTHER" id="PTHR46007:SF8">
    <property type="entry name" value="C2H2-TYPE DOMAIN-CONTAINING PROTEIN"/>
    <property type="match status" value="1"/>
</dbReference>
<dbReference type="GO" id="GO:0003723">
    <property type="term" value="F:RNA binding"/>
    <property type="evidence" value="ECO:0007669"/>
    <property type="project" value="UniProtKB-UniRule"/>
</dbReference>
<dbReference type="Pfam" id="PF00013">
    <property type="entry name" value="KH_1"/>
    <property type="match status" value="1"/>
</dbReference>
<dbReference type="EMBL" id="BRYA01001485">
    <property type="protein sequence ID" value="GMI44545.1"/>
    <property type="molecule type" value="Genomic_DNA"/>
</dbReference>
<evidence type="ECO:0000256" key="1">
    <source>
        <dbReference type="PROSITE-ProRule" id="PRU00117"/>
    </source>
</evidence>
<reference evidence="5" key="1">
    <citation type="journal article" date="2023" name="Commun. Biol.">
        <title>Genome analysis of Parmales, the sister group of diatoms, reveals the evolutionary specialization of diatoms from phago-mixotrophs to photoautotrophs.</title>
        <authorList>
            <person name="Ban H."/>
            <person name="Sato S."/>
            <person name="Yoshikawa S."/>
            <person name="Yamada K."/>
            <person name="Nakamura Y."/>
            <person name="Ichinomiya M."/>
            <person name="Sato N."/>
            <person name="Blanc-Mathieu R."/>
            <person name="Endo H."/>
            <person name="Kuwata A."/>
            <person name="Ogata H."/>
        </authorList>
    </citation>
    <scope>NUCLEOTIDE SEQUENCE [LARGE SCALE GENOMIC DNA]</scope>
</reference>
<accession>A0A9W7LB18</accession>
<organism evidence="4 5">
    <name type="scientific">Triparma columacea</name>
    <dbReference type="NCBI Taxonomy" id="722753"/>
    <lineage>
        <taxon>Eukaryota</taxon>
        <taxon>Sar</taxon>
        <taxon>Stramenopiles</taxon>
        <taxon>Ochrophyta</taxon>
        <taxon>Bolidophyceae</taxon>
        <taxon>Parmales</taxon>
        <taxon>Triparmaceae</taxon>
        <taxon>Triparma</taxon>
    </lineage>
</organism>
<gene>
    <name evidence="4" type="ORF">TrCOL_g1521</name>
</gene>
<dbReference type="InterPro" id="IPR036612">
    <property type="entry name" value="KH_dom_type_1_sf"/>
</dbReference>
<comment type="caution">
    <text evidence="4">The sequence shown here is derived from an EMBL/GenBank/DDBJ whole genome shotgun (WGS) entry which is preliminary data.</text>
</comment>
<dbReference type="SUPFAM" id="SSF81995">
    <property type="entry name" value="beta-sandwich domain of Sec23/24"/>
    <property type="match status" value="1"/>
</dbReference>
<evidence type="ECO:0000313" key="5">
    <source>
        <dbReference type="Proteomes" id="UP001165065"/>
    </source>
</evidence>
<dbReference type="PROSITE" id="PS50084">
    <property type="entry name" value="KH_TYPE_1"/>
    <property type="match status" value="1"/>
</dbReference>
<dbReference type="InterPro" id="IPR051647">
    <property type="entry name" value="Mediator_comp_sub12"/>
</dbReference>
<feature type="domain" description="K Homology" evidence="3">
    <location>
        <begin position="40"/>
        <end position="123"/>
    </location>
</feature>